<evidence type="ECO:0000256" key="8">
    <source>
        <dbReference type="SAM" id="MobiDB-lite"/>
    </source>
</evidence>
<keyword evidence="11" id="KW-1185">Reference proteome</keyword>
<dbReference type="GO" id="GO:0050897">
    <property type="term" value="F:cobalt ion binding"/>
    <property type="evidence" value="ECO:0007669"/>
    <property type="project" value="TreeGrafter"/>
</dbReference>
<dbReference type="EMBL" id="SFCI01000516">
    <property type="protein sequence ID" value="TFY79352.1"/>
    <property type="molecule type" value="Genomic_DNA"/>
</dbReference>
<dbReference type="SUPFAM" id="SSF143865">
    <property type="entry name" value="CorA soluble domain-like"/>
    <property type="match status" value="1"/>
</dbReference>
<comment type="similarity">
    <text evidence="2">Belongs to the CorA metal ion transporter (MIT) (TC 1.A.35) family.</text>
</comment>
<dbReference type="AlphaFoldDB" id="A0A4Y9ZX15"/>
<feature type="region of interest" description="Disordered" evidence="8">
    <location>
        <begin position="1"/>
        <end position="91"/>
    </location>
</feature>
<feature type="compositionally biased region" description="Polar residues" evidence="8">
    <location>
        <begin position="48"/>
        <end position="59"/>
    </location>
</feature>
<feature type="compositionally biased region" description="Polar residues" evidence="8">
    <location>
        <begin position="256"/>
        <end position="269"/>
    </location>
</feature>
<dbReference type="PANTHER" id="PTHR46494:SF1">
    <property type="entry name" value="CORA FAMILY METAL ION TRANSPORTER (EUROFUNG)"/>
    <property type="match status" value="1"/>
</dbReference>
<dbReference type="OrthoDB" id="165352at2759"/>
<dbReference type="Proteomes" id="UP000298061">
    <property type="component" value="Unassembled WGS sequence"/>
</dbReference>
<dbReference type="Gene3D" id="3.30.460.20">
    <property type="entry name" value="CorA soluble domain-like"/>
    <property type="match status" value="1"/>
</dbReference>
<feature type="compositionally biased region" description="Low complexity" evidence="8">
    <location>
        <begin position="241"/>
        <end position="255"/>
    </location>
</feature>
<dbReference type="Gene3D" id="1.20.58.340">
    <property type="entry name" value="Magnesium transport protein CorA, transmembrane region"/>
    <property type="match status" value="2"/>
</dbReference>
<proteinExistence type="inferred from homology"/>
<feature type="compositionally biased region" description="Acidic residues" evidence="8">
    <location>
        <begin position="280"/>
        <end position="290"/>
    </location>
</feature>
<evidence type="ECO:0008006" key="12">
    <source>
        <dbReference type="Google" id="ProtNLM"/>
    </source>
</evidence>
<dbReference type="InterPro" id="IPR045861">
    <property type="entry name" value="CorA_cytoplasmic_dom"/>
</dbReference>
<dbReference type="GO" id="GO:0015087">
    <property type="term" value="F:cobalt ion transmembrane transporter activity"/>
    <property type="evidence" value="ECO:0007669"/>
    <property type="project" value="TreeGrafter"/>
</dbReference>
<sequence>MPRENSFSDSDGRSLTPDFEDEMDHGHEPLDLPAPPPVAPRPRLALNDITTSDGTTARSAMSPIHPKSPSVASAGRSHTTHSRARPTLTPKERFRSSVRKIIAMHRTSTMMARGNVGAEPGIDVRRSIAHLTYGHIRQKCIIDLVDYSPVRASSGRMTNAEFVGYLQNAEASAREPWVRVRWINVGGISWDVVSALALTYNLHPLALEDLLQPRGHARSKADYYSQHLFIRALCHSLASKSSSPSSSSNQASSGSNPTLTGLPRSSSPQPLDEKLGILNDSDDEDDPEEDGSNKDPEAKGSSGLGFMRPGLQARKRSSAANAMTIERLKKGRVDVRIAPMCIFLFRDGTVISIHPDTNMDFTSPISVRIRQRDTSLRTSADASLLVESLLDLIVDTALEVVDEYRVKIHKLEQQILIQPKVGNVRDLHILSGDLILHKRTLGPIKTLVYGLRRYDTDRCLALVDSSKTAETQKVTGFMSHKSNIYLADVHNHMEYILSSLDMYAAMSENLINYTFNMASYEMNEGMRRLTLATIIFLPLTLLTGYFGMNFENMWSVNHGHSDRIFWAIALPLMAIVVPIFTMPDLRRLIHYVKKRMVAKKVKKEYKHD</sequence>
<dbReference type="InterPro" id="IPR002523">
    <property type="entry name" value="MgTranspt_CorA/ZnTranspt_ZntB"/>
</dbReference>
<dbReference type="InterPro" id="IPR045863">
    <property type="entry name" value="CorA_TM1_TM2"/>
</dbReference>
<feature type="transmembrane region" description="Helical" evidence="9">
    <location>
        <begin position="564"/>
        <end position="585"/>
    </location>
</feature>
<dbReference type="Pfam" id="PF01544">
    <property type="entry name" value="CorA"/>
    <property type="match status" value="1"/>
</dbReference>
<keyword evidence="5 9" id="KW-0812">Transmembrane</keyword>
<evidence type="ECO:0000256" key="3">
    <source>
        <dbReference type="ARBA" id="ARBA00022448"/>
    </source>
</evidence>
<evidence type="ECO:0000256" key="5">
    <source>
        <dbReference type="ARBA" id="ARBA00022692"/>
    </source>
</evidence>
<evidence type="ECO:0000256" key="2">
    <source>
        <dbReference type="ARBA" id="ARBA00009765"/>
    </source>
</evidence>
<evidence type="ECO:0000256" key="1">
    <source>
        <dbReference type="ARBA" id="ARBA00004651"/>
    </source>
</evidence>
<comment type="caution">
    <text evidence="10">The sequence shown here is derived from an EMBL/GenBank/DDBJ whole genome shotgun (WGS) entry which is preliminary data.</text>
</comment>
<keyword evidence="3" id="KW-0813">Transport</keyword>
<protein>
    <recommendedName>
        <fullName evidence="12">Magnesium transporter</fullName>
    </recommendedName>
</protein>
<keyword evidence="4" id="KW-1003">Cell membrane</keyword>
<organism evidence="10 11">
    <name type="scientific">Hericium alpestre</name>
    <dbReference type="NCBI Taxonomy" id="135208"/>
    <lineage>
        <taxon>Eukaryota</taxon>
        <taxon>Fungi</taxon>
        <taxon>Dikarya</taxon>
        <taxon>Basidiomycota</taxon>
        <taxon>Agaricomycotina</taxon>
        <taxon>Agaricomycetes</taxon>
        <taxon>Russulales</taxon>
        <taxon>Hericiaceae</taxon>
        <taxon>Hericium</taxon>
    </lineage>
</organism>
<evidence type="ECO:0000313" key="11">
    <source>
        <dbReference type="Proteomes" id="UP000298061"/>
    </source>
</evidence>
<reference evidence="10 11" key="1">
    <citation type="submission" date="2019-02" db="EMBL/GenBank/DDBJ databases">
        <title>Genome sequencing of the rare red list fungi Hericium alpestre (H. flagellum).</title>
        <authorList>
            <person name="Buettner E."/>
            <person name="Kellner H."/>
        </authorList>
    </citation>
    <scope>NUCLEOTIDE SEQUENCE [LARGE SCALE GENOMIC DNA]</scope>
    <source>
        <strain evidence="10 11">DSM 108284</strain>
    </source>
</reference>
<gene>
    <name evidence="10" type="ORF">EWM64_g4661</name>
</gene>
<feature type="transmembrane region" description="Helical" evidence="9">
    <location>
        <begin position="529"/>
        <end position="548"/>
    </location>
</feature>
<comment type="subcellular location">
    <subcellularLocation>
        <location evidence="1">Cell membrane</location>
        <topology evidence="1">Multi-pass membrane protein</topology>
    </subcellularLocation>
</comment>
<dbReference type="STRING" id="135208.A0A4Y9ZX15"/>
<dbReference type="GO" id="GO:0015095">
    <property type="term" value="F:magnesium ion transmembrane transporter activity"/>
    <property type="evidence" value="ECO:0007669"/>
    <property type="project" value="TreeGrafter"/>
</dbReference>
<keyword evidence="6 9" id="KW-1133">Transmembrane helix</keyword>
<evidence type="ECO:0000256" key="4">
    <source>
        <dbReference type="ARBA" id="ARBA00022475"/>
    </source>
</evidence>
<feature type="region of interest" description="Disordered" evidence="8">
    <location>
        <begin position="241"/>
        <end position="319"/>
    </location>
</feature>
<name>A0A4Y9ZX15_9AGAM</name>
<evidence type="ECO:0000256" key="9">
    <source>
        <dbReference type="SAM" id="Phobius"/>
    </source>
</evidence>
<dbReference type="GO" id="GO:0005886">
    <property type="term" value="C:plasma membrane"/>
    <property type="evidence" value="ECO:0007669"/>
    <property type="project" value="UniProtKB-SubCell"/>
</dbReference>
<dbReference type="GO" id="GO:0000287">
    <property type="term" value="F:magnesium ion binding"/>
    <property type="evidence" value="ECO:0007669"/>
    <property type="project" value="TreeGrafter"/>
</dbReference>
<dbReference type="SUPFAM" id="SSF144083">
    <property type="entry name" value="Magnesium transport protein CorA, transmembrane region"/>
    <property type="match status" value="1"/>
</dbReference>
<evidence type="ECO:0000313" key="10">
    <source>
        <dbReference type="EMBL" id="TFY79352.1"/>
    </source>
</evidence>
<keyword evidence="7 9" id="KW-0472">Membrane</keyword>
<accession>A0A4Y9ZX15</accession>
<evidence type="ECO:0000256" key="6">
    <source>
        <dbReference type="ARBA" id="ARBA00022989"/>
    </source>
</evidence>
<evidence type="ECO:0000256" key="7">
    <source>
        <dbReference type="ARBA" id="ARBA00023136"/>
    </source>
</evidence>
<dbReference type="PANTHER" id="PTHR46494">
    <property type="entry name" value="CORA FAMILY METAL ION TRANSPORTER (EUROFUNG)"/>
    <property type="match status" value="1"/>
</dbReference>